<proteinExistence type="predicted"/>
<keyword evidence="1" id="KW-0472">Membrane</keyword>
<feature type="transmembrane region" description="Helical" evidence="1">
    <location>
        <begin position="69"/>
        <end position="88"/>
    </location>
</feature>
<evidence type="ECO:0000313" key="3">
    <source>
        <dbReference type="Proteomes" id="UP001605261"/>
    </source>
</evidence>
<feature type="transmembrane region" description="Helical" evidence="1">
    <location>
        <begin position="214"/>
        <end position="239"/>
    </location>
</feature>
<evidence type="ECO:0000256" key="1">
    <source>
        <dbReference type="SAM" id="Phobius"/>
    </source>
</evidence>
<keyword evidence="1" id="KW-0812">Transmembrane</keyword>
<organism evidence="2 3">
    <name type="scientific">Stenotrophomonas nematodicola</name>
    <dbReference type="NCBI Taxonomy" id="2656746"/>
    <lineage>
        <taxon>Bacteria</taxon>
        <taxon>Pseudomonadati</taxon>
        <taxon>Pseudomonadota</taxon>
        <taxon>Gammaproteobacteria</taxon>
        <taxon>Lysobacterales</taxon>
        <taxon>Lysobacteraceae</taxon>
        <taxon>Stenotrophomonas</taxon>
    </lineage>
</organism>
<keyword evidence="3" id="KW-1185">Reference proteome</keyword>
<feature type="transmembrane region" description="Helical" evidence="1">
    <location>
        <begin position="37"/>
        <end position="57"/>
    </location>
</feature>
<protein>
    <recommendedName>
        <fullName evidence="4">Transmembrane protein</fullName>
    </recommendedName>
</protein>
<name>A0ABW7CZA6_9GAMM</name>
<dbReference type="RefSeq" id="WP_394163354.1">
    <property type="nucleotide sequence ID" value="NZ_JBHGCJ010000007.1"/>
</dbReference>
<evidence type="ECO:0008006" key="4">
    <source>
        <dbReference type="Google" id="ProtNLM"/>
    </source>
</evidence>
<dbReference type="EMBL" id="JBHGCJ010000007">
    <property type="protein sequence ID" value="MFG6109617.1"/>
    <property type="molecule type" value="Genomic_DNA"/>
</dbReference>
<feature type="transmembrane region" description="Helical" evidence="1">
    <location>
        <begin position="182"/>
        <end position="202"/>
    </location>
</feature>
<sequence>MKRRVPRPSHPLLLPLTRGSEIARARQQLQRGGWPRLQMAAIVLVTGVAGLLASHLLRVGGIDTMLLRYPLAVLLAYAIFLLLMWAWLRWRGDVAADAVLPDAGGAGGSAAPGAGPDWFGSGGRSGGGGASASWGEGSTSSSASDGAMLDFADDEAGLPILALLGVVAVVAAAVVAASWVVWTAPVLMAELLVDAAIAGGLYRRMQGMQAQGWWRLCLAHTVWPLLGVLLFFAALGWIAQEIAPHATTLMDVLQTLRDT</sequence>
<dbReference type="Proteomes" id="UP001605261">
    <property type="component" value="Unassembled WGS sequence"/>
</dbReference>
<gene>
    <name evidence="2" type="ORF">ACEU0G_003632</name>
</gene>
<evidence type="ECO:0000313" key="2">
    <source>
        <dbReference type="EMBL" id="MFG6109617.1"/>
    </source>
</evidence>
<feature type="transmembrane region" description="Helical" evidence="1">
    <location>
        <begin position="156"/>
        <end position="176"/>
    </location>
</feature>
<comment type="caution">
    <text evidence="2">The sequence shown here is derived from an EMBL/GenBank/DDBJ whole genome shotgun (WGS) entry which is preliminary data.</text>
</comment>
<keyword evidence="1" id="KW-1133">Transmembrane helix</keyword>
<reference evidence="2 3" key="1">
    <citation type="submission" date="2024-09" db="EMBL/GenBank/DDBJ databases">
        <authorList>
            <consortium name="All-Russian atlas of soil microorganisms"/>
            <consortium name="as a basis for the search for new antimicrobial producers and enzymes with unique properties"/>
            <person name="Sokolova E.A."/>
            <person name="Voronina E.N."/>
        </authorList>
    </citation>
    <scope>NUCLEOTIDE SEQUENCE [LARGE SCALE GENOMIC DNA]</scope>
    <source>
        <strain evidence="2 3">AF-22b-331.1</strain>
    </source>
</reference>
<accession>A0ABW7CZA6</accession>